<dbReference type="RefSeq" id="WP_285740259.1">
    <property type="nucleotide sequence ID" value="NZ_BSSA01000038.1"/>
</dbReference>
<feature type="region of interest" description="Disordered" evidence="1">
    <location>
        <begin position="273"/>
        <end position="294"/>
    </location>
</feature>
<dbReference type="EMBL" id="BSSA01000038">
    <property type="protein sequence ID" value="GLW74693.1"/>
    <property type="molecule type" value="Genomic_DNA"/>
</dbReference>
<dbReference type="Gene3D" id="1.10.287.1080">
    <property type="entry name" value="MazG-like"/>
    <property type="match status" value="1"/>
</dbReference>
<name>A0A9W6QH29_9ACTN</name>
<protein>
    <recommendedName>
        <fullName evidence="4">NTP pyrophosphohydrolase MazG putative catalytic core domain-containing protein</fullName>
    </recommendedName>
</protein>
<sequence length="294" mass="32164">MPTWDEMRAAADEVRALYDDINQRKLGRTWDLSDFVLGFTGDVGDLAKLITAHQGHRADVAADTGKIAHELSDCLFSLMVIAEETGIDLGDRFTTDMADLAARLRPTAAVDIQPVVEGRPSAASRHDHGPAAVFAPPGEADERQRMRRAHATAARTLRVEPTGTELWGWQGRTLSRRAGRWWLRLVCAQQDRGGGRLWEGSATAQAALPPAVPRPRLHGLVDWSTGRHAYRAELSEYVPLPALQAGSPVLTSDPRLPDAWWTELQAALTATATVPTRTIGNPGARSTTSPRHRR</sequence>
<accession>A0A9W6QH29</accession>
<evidence type="ECO:0000256" key="1">
    <source>
        <dbReference type="SAM" id="MobiDB-lite"/>
    </source>
</evidence>
<feature type="compositionally biased region" description="Polar residues" evidence="1">
    <location>
        <begin position="284"/>
        <end position="294"/>
    </location>
</feature>
<evidence type="ECO:0000313" key="2">
    <source>
        <dbReference type="EMBL" id="GLW74693.1"/>
    </source>
</evidence>
<reference evidence="2" key="1">
    <citation type="submission" date="2023-02" db="EMBL/GenBank/DDBJ databases">
        <title>Kitasatospora phosalacinea NBRC 14627.</title>
        <authorList>
            <person name="Ichikawa N."/>
            <person name="Sato H."/>
            <person name="Tonouchi N."/>
        </authorList>
    </citation>
    <scope>NUCLEOTIDE SEQUENCE</scope>
    <source>
        <strain evidence="2">NBRC 14627</strain>
    </source>
</reference>
<dbReference type="AlphaFoldDB" id="A0A9W6QH29"/>
<evidence type="ECO:0008006" key="4">
    <source>
        <dbReference type="Google" id="ProtNLM"/>
    </source>
</evidence>
<dbReference type="SUPFAM" id="SSF101386">
    <property type="entry name" value="all-alpha NTP pyrophosphatases"/>
    <property type="match status" value="1"/>
</dbReference>
<dbReference type="Proteomes" id="UP001165041">
    <property type="component" value="Unassembled WGS sequence"/>
</dbReference>
<gene>
    <name evidence="2" type="ORF">Kpho02_69900</name>
</gene>
<comment type="caution">
    <text evidence="2">The sequence shown here is derived from an EMBL/GenBank/DDBJ whole genome shotgun (WGS) entry which is preliminary data.</text>
</comment>
<proteinExistence type="predicted"/>
<evidence type="ECO:0000313" key="3">
    <source>
        <dbReference type="Proteomes" id="UP001165041"/>
    </source>
</evidence>
<organism evidence="2 3">
    <name type="scientific">Kitasatospora phosalacinea</name>
    <dbReference type="NCBI Taxonomy" id="2065"/>
    <lineage>
        <taxon>Bacteria</taxon>
        <taxon>Bacillati</taxon>
        <taxon>Actinomycetota</taxon>
        <taxon>Actinomycetes</taxon>
        <taxon>Kitasatosporales</taxon>
        <taxon>Streptomycetaceae</taxon>
        <taxon>Kitasatospora</taxon>
    </lineage>
</organism>